<dbReference type="Pfam" id="PF00930">
    <property type="entry name" value="DPPIV_N"/>
    <property type="match status" value="1"/>
</dbReference>
<protein>
    <recommendedName>
        <fullName evidence="3">Venom dipeptidyl peptidase 4</fullName>
    </recommendedName>
</protein>
<feature type="domain" description="Peptidase S9 prolyl oligopeptidase catalytic" evidence="6">
    <location>
        <begin position="637"/>
        <end position="848"/>
    </location>
</feature>
<dbReference type="EMBL" id="KQ459606">
    <property type="protein sequence ID" value="KPI91154.1"/>
    <property type="molecule type" value="Genomic_DNA"/>
</dbReference>
<dbReference type="Proteomes" id="UP000053268">
    <property type="component" value="Unassembled WGS sequence"/>
</dbReference>
<dbReference type="Pfam" id="PF00326">
    <property type="entry name" value="Peptidase_S9"/>
    <property type="match status" value="1"/>
</dbReference>
<reference evidence="8 9" key="1">
    <citation type="journal article" date="2015" name="Nat. Commun.">
        <title>Outbred genome sequencing and CRISPR/Cas9 gene editing in butterflies.</title>
        <authorList>
            <person name="Li X."/>
            <person name="Fan D."/>
            <person name="Zhang W."/>
            <person name="Liu G."/>
            <person name="Zhang L."/>
            <person name="Zhao L."/>
            <person name="Fang X."/>
            <person name="Chen L."/>
            <person name="Dong Y."/>
            <person name="Chen Y."/>
            <person name="Ding Y."/>
            <person name="Zhao R."/>
            <person name="Feng M."/>
            <person name="Zhu Y."/>
            <person name="Feng Y."/>
            <person name="Jiang X."/>
            <person name="Zhu D."/>
            <person name="Xiang H."/>
            <person name="Feng X."/>
            <person name="Li S."/>
            <person name="Wang J."/>
            <person name="Zhang G."/>
            <person name="Kronforst M.R."/>
            <person name="Wang W."/>
        </authorList>
    </citation>
    <scope>NUCLEOTIDE SEQUENCE [LARGE SCALE GENOMIC DNA]</scope>
    <source>
        <strain evidence="8">Ya'a_city_454_Px</strain>
        <tissue evidence="8">Whole body</tissue>
    </source>
</reference>
<dbReference type="InterPro" id="IPR029058">
    <property type="entry name" value="AB_hydrolase_fold"/>
</dbReference>
<dbReference type="PANTHER" id="PTHR11731">
    <property type="entry name" value="PROTEASE FAMILY S9B,C DIPEPTIDYL-PEPTIDASE IV-RELATED"/>
    <property type="match status" value="1"/>
</dbReference>
<keyword evidence="9" id="KW-1185">Reference proteome</keyword>
<comment type="similarity">
    <text evidence="1">Belongs to the peptidase S9B family. DPPIV subfamily.</text>
</comment>
<keyword evidence="5" id="KW-1133">Transmembrane helix</keyword>
<keyword evidence="5" id="KW-0472">Membrane</keyword>
<dbReference type="SUPFAM" id="SSF82171">
    <property type="entry name" value="DPP6 N-terminal domain-like"/>
    <property type="match status" value="1"/>
</dbReference>
<feature type="region of interest" description="Disordered" evidence="4">
    <location>
        <begin position="56"/>
        <end position="118"/>
    </location>
</feature>
<evidence type="ECO:0000259" key="6">
    <source>
        <dbReference type="Pfam" id="PF00326"/>
    </source>
</evidence>
<dbReference type="STRING" id="66420.A0A194PEN4"/>
<dbReference type="GO" id="GO:0008236">
    <property type="term" value="F:serine-type peptidase activity"/>
    <property type="evidence" value="ECO:0007669"/>
    <property type="project" value="InterPro"/>
</dbReference>
<evidence type="ECO:0000313" key="9">
    <source>
        <dbReference type="Proteomes" id="UP000053268"/>
    </source>
</evidence>
<dbReference type="SUPFAM" id="SSF53474">
    <property type="entry name" value="alpha/beta-Hydrolases"/>
    <property type="match status" value="1"/>
</dbReference>
<dbReference type="InterPro" id="IPR002469">
    <property type="entry name" value="Peptidase_S9B_N"/>
</dbReference>
<keyword evidence="2" id="KW-0325">Glycoprotein</keyword>
<dbReference type="Gene3D" id="2.140.10.30">
    <property type="entry name" value="Dipeptidylpeptidase IV, N-terminal domain"/>
    <property type="match status" value="1"/>
</dbReference>
<organism evidence="8 9">
    <name type="scientific">Papilio xuthus</name>
    <name type="common">Asian swallowtail butterfly</name>
    <dbReference type="NCBI Taxonomy" id="66420"/>
    <lineage>
        <taxon>Eukaryota</taxon>
        <taxon>Metazoa</taxon>
        <taxon>Ecdysozoa</taxon>
        <taxon>Arthropoda</taxon>
        <taxon>Hexapoda</taxon>
        <taxon>Insecta</taxon>
        <taxon>Pterygota</taxon>
        <taxon>Neoptera</taxon>
        <taxon>Endopterygota</taxon>
        <taxon>Lepidoptera</taxon>
        <taxon>Glossata</taxon>
        <taxon>Ditrysia</taxon>
        <taxon>Papilionoidea</taxon>
        <taxon>Papilionidae</taxon>
        <taxon>Papilioninae</taxon>
        <taxon>Papilio</taxon>
    </lineage>
</organism>
<evidence type="ECO:0000256" key="5">
    <source>
        <dbReference type="SAM" id="Phobius"/>
    </source>
</evidence>
<dbReference type="GO" id="GO:0005886">
    <property type="term" value="C:plasma membrane"/>
    <property type="evidence" value="ECO:0007669"/>
    <property type="project" value="TreeGrafter"/>
</dbReference>
<name>A0A194PEN4_PAPXU</name>
<evidence type="ECO:0000256" key="2">
    <source>
        <dbReference type="ARBA" id="ARBA00023180"/>
    </source>
</evidence>
<dbReference type="AlphaFoldDB" id="A0A194PEN4"/>
<dbReference type="PANTHER" id="PTHR11731:SF154">
    <property type="entry name" value="VENOM DIPEPTIDYL PEPTIDASE 4-LIKE PROTEIN"/>
    <property type="match status" value="1"/>
</dbReference>
<gene>
    <name evidence="8" type="ORF">RR46_14658</name>
</gene>
<dbReference type="FunFam" id="3.40.50.1820:FF:000003">
    <property type="entry name" value="Dipeptidyl peptidase 4"/>
    <property type="match status" value="1"/>
</dbReference>
<dbReference type="Gene3D" id="3.40.50.1820">
    <property type="entry name" value="alpha/beta hydrolase"/>
    <property type="match status" value="1"/>
</dbReference>
<evidence type="ECO:0000313" key="8">
    <source>
        <dbReference type="EMBL" id="KPI91154.1"/>
    </source>
</evidence>
<feature type="transmembrane region" description="Helical" evidence="5">
    <location>
        <begin position="28"/>
        <end position="51"/>
    </location>
</feature>
<evidence type="ECO:0000256" key="3">
    <source>
        <dbReference type="ARBA" id="ARBA00072929"/>
    </source>
</evidence>
<dbReference type="InterPro" id="IPR001375">
    <property type="entry name" value="Peptidase_S9_cat"/>
</dbReference>
<feature type="compositionally biased region" description="Low complexity" evidence="4">
    <location>
        <begin position="69"/>
        <end position="109"/>
    </location>
</feature>
<dbReference type="GO" id="GO:0008239">
    <property type="term" value="F:dipeptidyl-peptidase activity"/>
    <property type="evidence" value="ECO:0007669"/>
    <property type="project" value="TreeGrafter"/>
</dbReference>
<evidence type="ECO:0000256" key="4">
    <source>
        <dbReference type="SAM" id="MobiDB-lite"/>
    </source>
</evidence>
<dbReference type="InterPro" id="IPR050278">
    <property type="entry name" value="Serine_Prot_S9B/DPPIV"/>
</dbReference>
<proteinExistence type="inferred from homology"/>
<feature type="domain" description="Dipeptidylpeptidase IV N-terminal" evidence="7">
    <location>
        <begin position="187"/>
        <end position="555"/>
    </location>
</feature>
<dbReference type="GO" id="GO:0006508">
    <property type="term" value="P:proteolysis"/>
    <property type="evidence" value="ECO:0007669"/>
    <property type="project" value="InterPro"/>
</dbReference>
<evidence type="ECO:0000259" key="7">
    <source>
        <dbReference type="Pfam" id="PF00930"/>
    </source>
</evidence>
<keyword evidence="5" id="KW-0812">Transmembrane</keyword>
<evidence type="ECO:0000256" key="1">
    <source>
        <dbReference type="ARBA" id="ARBA00010036"/>
    </source>
</evidence>
<accession>A0A194PEN4</accession>
<sequence length="849" mass="93831">MAQENSNSTLEMGTSDQVLVATKKKKTLTYIIGFIAMVAVIAVVITLVVVLSGNEAGPSEPIVSTTEGPTSPLDPSTTTTTTTTTTPPVDPTTTTLDPSTTTTTTTTTTEGPITAPPDTLPIDLEDIINGVFAAPSFNGTWTTANDVLFRNLNGDLVLYHVDADDTTVLISNSSQILQQSSRVTALSPDSSHVVLSYNVVPVYRYSFLGRYAAVNISSGQAIDIVPPGVRPEEAFLQNFVWGPSGTSLAFVYRNNIYYQASLDSQPQQVTNNGEVNVIYNGIPDWVYEEEVFVSNNALWFARDGSKLAYATFDDTNVRVMKVPHFGVPGSVDYQYTQHHEIRYPKPGTTNPTVRVTLRDIASGTETVYNAPTDLNEPILKTVNFVDNDKIALMWTNRAQTSLQVELCMQNETSCSRIYQYSEPNGWIDNIPIFFNEAGNSFITILPQSVNGTLYKQIVQVSDVNANQWTGTGRTNTPHTVIEILLWTNNDVVWYKATHVDDSAEQHIYTVNAAREVTCFTCSIARADGGQCLYNDAFISADTSRVAINCAGPSLPQIFIYDVNGTLLKTWDDNAETSALLTDRQLPVTLRMSVPVAAGFPEADVQIQAPSDYLSRTNVPLLVYVYGGPDTALVTKQWTLDWGTSLVNRWGIAVAHIDGRGSGLRGIDNMFAINRRLGTDEIDDQVSVTRTLHQTLPWLDSNRTCIWGWSYGGYAASLALARGADVFRCAAAVAPVVDWRFYGKCPVTYSNTIYTERYMDTPQNNPQAYLNSSLLTPEVVSAYRSKRYFLIHGTADDNVHYQHAMLISRLLQREDVYFTQMSYTDEDHGLVGVRPHLYHALEKFLQENML</sequence>